<reference evidence="1" key="1">
    <citation type="journal article" date="2020" name="Nature">
        <title>Giant virus diversity and host interactions through global metagenomics.</title>
        <authorList>
            <person name="Schulz F."/>
            <person name="Roux S."/>
            <person name="Paez-Espino D."/>
            <person name="Jungbluth S."/>
            <person name="Walsh D.A."/>
            <person name="Denef V.J."/>
            <person name="McMahon K.D."/>
            <person name="Konstantinidis K.T."/>
            <person name="Eloe-Fadrosh E.A."/>
            <person name="Kyrpides N.C."/>
            <person name="Woyke T."/>
        </authorList>
    </citation>
    <scope>NUCLEOTIDE SEQUENCE</scope>
    <source>
        <strain evidence="1">GVMAG-M-3300027759-42</strain>
    </source>
</reference>
<organism evidence="1">
    <name type="scientific">viral metagenome</name>
    <dbReference type="NCBI Taxonomy" id="1070528"/>
    <lineage>
        <taxon>unclassified sequences</taxon>
        <taxon>metagenomes</taxon>
        <taxon>organismal metagenomes</taxon>
    </lineage>
</organism>
<evidence type="ECO:0008006" key="2">
    <source>
        <dbReference type="Google" id="ProtNLM"/>
    </source>
</evidence>
<name>A0A6C0L9B3_9ZZZZ</name>
<protein>
    <recommendedName>
        <fullName evidence="2">Glycosyltransferase 2-like domain-containing protein</fullName>
    </recommendedName>
</protein>
<dbReference type="AlphaFoldDB" id="A0A6C0L9B3"/>
<sequence length="314" mass="37614">METCVIVPSHISNINRTKMLMQCLHLLTNQTTKIPIYLSISFESEIDKILFNKLIEKNDLLNNETLYIIYQSQRTSQFRHIENVVDNIKDVYKYVMFCDDDDTYEIERVEKFMTLIEHGITNCPKDKIFAGCYERDLQQGSHSLSFYEYWSYCVNIEIILNFYKILKTSNYGYVIDNTMCDVLFATYLRCLDNRHMFVSVCEKLYNYNRNEFSITGTISKNNKRNREECLQTYTNNFELFIKNTNEDIERQMEEIKNHIFVKYSMRKTSLDDILKLCLKENYIYKDKIDKNILSKIKHEYDTVKGVCDVLYQYK</sequence>
<dbReference type="EMBL" id="MN740448">
    <property type="protein sequence ID" value="QHU27007.1"/>
    <property type="molecule type" value="Genomic_DNA"/>
</dbReference>
<accession>A0A6C0L9B3</accession>
<proteinExistence type="predicted"/>
<evidence type="ECO:0000313" key="1">
    <source>
        <dbReference type="EMBL" id="QHU27007.1"/>
    </source>
</evidence>